<evidence type="ECO:0000313" key="3">
    <source>
        <dbReference type="Proteomes" id="UP000095131"/>
    </source>
</evidence>
<sequence>MKKINLSVLVSTFILSSGLYSVNATAAATNGNLSFTFSGTIPALPVAGDGWKFTEADGTTLYVPPSAISFSSADTADGLELTSASESFYIKPITGSFTGSSKITAQLIANPSIAGTAIKSSEVTTVTTVVSINGVALSAGSSVDVASPSAAVAHELILSTVVEIPTEARSVDGGSITVTAPIRFSADITG</sequence>
<dbReference type="EMBL" id="MDCJ01000002">
    <property type="protein sequence ID" value="ODS11274.1"/>
    <property type="molecule type" value="Genomic_DNA"/>
</dbReference>
<dbReference type="PATRIC" id="fig|45658.8.peg.1539"/>
<evidence type="ECO:0000256" key="1">
    <source>
        <dbReference type="SAM" id="SignalP"/>
    </source>
</evidence>
<feature type="signal peptide" evidence="1">
    <location>
        <begin position="1"/>
        <end position="26"/>
    </location>
</feature>
<comment type="caution">
    <text evidence="2">The sequence shown here is derived from an EMBL/GenBank/DDBJ whole genome shotgun (WGS) entry which is preliminary data.</text>
</comment>
<dbReference type="Proteomes" id="UP000095131">
    <property type="component" value="Unassembled WGS sequence"/>
</dbReference>
<accession>A0A1E3WND7</accession>
<feature type="chain" id="PRO_5009139505" evidence="1">
    <location>
        <begin position="27"/>
        <end position="190"/>
    </location>
</feature>
<dbReference type="AlphaFoldDB" id="A0A1E3WND7"/>
<reference evidence="2 3" key="1">
    <citation type="submission" date="2016-08" db="EMBL/GenBank/DDBJ databases">
        <title>Genome sequencing of Vibrio scophthalmi strain FP3289, an isolated from Paralichthys olivaceus.</title>
        <authorList>
            <person name="Han H.-J."/>
        </authorList>
    </citation>
    <scope>NUCLEOTIDE SEQUENCE [LARGE SCALE GENOMIC DNA]</scope>
    <source>
        <strain evidence="2 3">FP3289</strain>
    </source>
</reference>
<keyword evidence="1" id="KW-0732">Signal</keyword>
<organism evidence="2 3">
    <name type="scientific">Vibrio scophthalmi</name>
    <dbReference type="NCBI Taxonomy" id="45658"/>
    <lineage>
        <taxon>Bacteria</taxon>
        <taxon>Pseudomonadati</taxon>
        <taxon>Pseudomonadota</taxon>
        <taxon>Gammaproteobacteria</taxon>
        <taxon>Vibrionales</taxon>
        <taxon>Vibrionaceae</taxon>
        <taxon>Vibrio</taxon>
    </lineage>
</organism>
<name>A0A1E3WND7_9VIBR</name>
<dbReference type="OrthoDB" id="9921499at2"/>
<evidence type="ECO:0000313" key="2">
    <source>
        <dbReference type="EMBL" id="ODS11274.1"/>
    </source>
</evidence>
<protein>
    <submittedName>
        <fullName evidence="2">Uncharacterized protein</fullName>
    </submittedName>
</protein>
<gene>
    <name evidence="2" type="ORF">VSF3289_01539</name>
</gene>
<proteinExistence type="predicted"/>
<dbReference type="RefSeq" id="WP_009387581.1">
    <property type="nucleotide sequence ID" value="NZ_CP195089.1"/>
</dbReference>